<evidence type="ECO:0000256" key="1">
    <source>
        <dbReference type="SAM" id="Coils"/>
    </source>
</evidence>
<keyword evidence="4" id="KW-1185">Reference proteome</keyword>
<gene>
    <name evidence="3" type="ORF">CSKR_111927</name>
</gene>
<dbReference type="Proteomes" id="UP000286415">
    <property type="component" value="Unassembled WGS sequence"/>
</dbReference>
<proteinExistence type="predicted"/>
<sequence length="373" mass="42667">MVVLFYVSKEHLLFDFLLPSYTTERTNAMRTLNTSTSVERLSRHNNQWQEQYELMLRQLEQMNNELIMSVKSGIDSNLVSSLNLETYGVQDSTIRRKTTYTPRRNQTRKENETSTLPHHLSACKVESTSHPGKSVEEKPETATSSCSILYDVSVTNSVKQDKRTSVPKQQSSDHLADSGDAQSHFSHSKRRQCRNTRPVHEQPTETVVDNPDSSLREPPGSLRGCSRPTVSYNTRGGRRPSRSRRNRGRAPRGSRGRGLFTHPPSTRFHDALDFTDSDDSEVGVYGFTKEEEFQLLCQGIKPWEPEAFGALQILNDRPTFLLTYKQQTDTGWRDLPIDWARSQSYSILQPKSSKYNVCTDLNVDKSVKRQLIY</sequence>
<reference evidence="3 4" key="2">
    <citation type="journal article" date="2021" name="Genomics">
        <title>High-quality reference genome for Clonorchis sinensis.</title>
        <authorList>
            <person name="Young N.D."/>
            <person name="Stroehlein A.J."/>
            <person name="Kinkar L."/>
            <person name="Wang T."/>
            <person name="Sohn W.M."/>
            <person name="Chang B.C.H."/>
            <person name="Kaur P."/>
            <person name="Weisz D."/>
            <person name="Dudchenko O."/>
            <person name="Aiden E.L."/>
            <person name="Korhonen P.K."/>
            <person name="Gasser R.B."/>
        </authorList>
    </citation>
    <scope>NUCLEOTIDE SEQUENCE [LARGE SCALE GENOMIC DNA]</scope>
    <source>
        <strain evidence="3">Cs-k2</strain>
    </source>
</reference>
<feature type="region of interest" description="Disordered" evidence="2">
    <location>
        <begin position="98"/>
        <end position="144"/>
    </location>
</feature>
<feature type="region of interest" description="Disordered" evidence="2">
    <location>
        <begin position="157"/>
        <end position="266"/>
    </location>
</feature>
<organism evidence="3 4">
    <name type="scientific">Clonorchis sinensis</name>
    <name type="common">Chinese liver fluke</name>
    <dbReference type="NCBI Taxonomy" id="79923"/>
    <lineage>
        <taxon>Eukaryota</taxon>
        <taxon>Metazoa</taxon>
        <taxon>Spiralia</taxon>
        <taxon>Lophotrochozoa</taxon>
        <taxon>Platyhelminthes</taxon>
        <taxon>Trematoda</taxon>
        <taxon>Digenea</taxon>
        <taxon>Opisthorchiida</taxon>
        <taxon>Opisthorchiata</taxon>
        <taxon>Opisthorchiidae</taxon>
        <taxon>Clonorchis</taxon>
    </lineage>
</organism>
<feature type="coiled-coil region" evidence="1">
    <location>
        <begin position="38"/>
        <end position="69"/>
    </location>
</feature>
<feature type="compositionally biased region" description="Polar residues" evidence="2">
    <location>
        <begin position="204"/>
        <end position="213"/>
    </location>
</feature>
<reference evidence="3 4" key="1">
    <citation type="journal article" date="2018" name="Biotechnol. Adv.">
        <title>Improved genomic resources and new bioinformatic workflow for the carcinogenic parasite Clonorchis sinensis: Biotechnological implications.</title>
        <authorList>
            <person name="Wang D."/>
            <person name="Korhonen P.K."/>
            <person name="Gasser R.B."/>
            <person name="Young N.D."/>
        </authorList>
    </citation>
    <scope>NUCLEOTIDE SEQUENCE [LARGE SCALE GENOMIC DNA]</scope>
    <source>
        <strain evidence="3">Cs-k2</strain>
    </source>
</reference>
<dbReference type="EMBL" id="NIRI02000076">
    <property type="protein sequence ID" value="KAG5442093.1"/>
    <property type="molecule type" value="Genomic_DNA"/>
</dbReference>
<evidence type="ECO:0000313" key="4">
    <source>
        <dbReference type="Proteomes" id="UP000286415"/>
    </source>
</evidence>
<accession>A0A8T1LYQ6</accession>
<protein>
    <submittedName>
        <fullName evidence="3">Uncharacterized protein</fullName>
    </submittedName>
</protein>
<evidence type="ECO:0000313" key="3">
    <source>
        <dbReference type="EMBL" id="KAG5442093.1"/>
    </source>
</evidence>
<feature type="compositionally biased region" description="Basic residues" evidence="2">
    <location>
        <begin position="236"/>
        <end position="255"/>
    </location>
</feature>
<name>A0A8T1LYQ6_CLOSI</name>
<dbReference type="OrthoDB" id="410307at2759"/>
<comment type="caution">
    <text evidence="3">The sequence shown here is derived from an EMBL/GenBank/DDBJ whole genome shotgun (WGS) entry which is preliminary data.</text>
</comment>
<keyword evidence="1" id="KW-0175">Coiled coil</keyword>
<evidence type="ECO:0000256" key="2">
    <source>
        <dbReference type="SAM" id="MobiDB-lite"/>
    </source>
</evidence>
<dbReference type="AlphaFoldDB" id="A0A8T1LYQ6"/>